<proteinExistence type="predicted"/>
<sequence length="73" mass="7774">MSLFKNNVAALITEMSQAGTNTLQDQLNGKWTGVSGQVATVSPVNMVKTRPVIAATARTRVPLLKPKAILLDP</sequence>
<gene>
    <name evidence="1" type="ORF">ACETRX_04130</name>
</gene>
<comment type="caution">
    <text evidence="1">The sequence shown here is derived from an EMBL/GenBank/DDBJ whole genome shotgun (WGS) entry which is preliminary data.</text>
</comment>
<name>A0ABV6Z9B4_9HYPH</name>
<organism evidence="1 2">
    <name type="scientific">Labrys neptuniae</name>
    <dbReference type="NCBI Taxonomy" id="376174"/>
    <lineage>
        <taxon>Bacteria</taxon>
        <taxon>Pseudomonadati</taxon>
        <taxon>Pseudomonadota</taxon>
        <taxon>Alphaproteobacteria</taxon>
        <taxon>Hyphomicrobiales</taxon>
        <taxon>Xanthobacteraceae</taxon>
        <taxon>Labrys</taxon>
    </lineage>
</organism>
<evidence type="ECO:0000313" key="1">
    <source>
        <dbReference type="EMBL" id="MFC2248793.1"/>
    </source>
</evidence>
<dbReference type="RefSeq" id="WP_394308751.1">
    <property type="nucleotide sequence ID" value="NZ_JBHGPK010000001.1"/>
</dbReference>
<accession>A0ABV6Z9B4</accession>
<protein>
    <submittedName>
        <fullName evidence="1">Uncharacterized protein</fullName>
    </submittedName>
</protein>
<reference evidence="1 2" key="1">
    <citation type="submission" date="2024-09" db="EMBL/GenBank/DDBJ databases">
        <title>Description of Labrys sedimenti sp. nov., isolated from a diclofenac-degrading enrichment culture, and genome-based reclassification of Labrys portucalensis as a later heterotypic synonym of Labrys neptuniae.</title>
        <authorList>
            <person name="Tancsics A."/>
            <person name="Csepanyi A."/>
        </authorList>
    </citation>
    <scope>NUCLEOTIDE SEQUENCE [LARGE SCALE GENOMIC DNA]</scope>
    <source>
        <strain evidence="1 2">LMG 23412</strain>
    </source>
</reference>
<dbReference type="Proteomes" id="UP001595190">
    <property type="component" value="Unassembled WGS sequence"/>
</dbReference>
<evidence type="ECO:0000313" key="2">
    <source>
        <dbReference type="Proteomes" id="UP001595190"/>
    </source>
</evidence>
<dbReference type="EMBL" id="JBHGPK010000001">
    <property type="protein sequence ID" value="MFC2248793.1"/>
    <property type="molecule type" value="Genomic_DNA"/>
</dbReference>